<sequence>MVSKKSKGPAQAAVVGPALPPSSWRLDHVPPAILDSIIDYFGWEAIKIAPHLYLYKPGDSLNNHRPMTRDLKNMSMVNWAFRHDVMGKKSLHTISLHDVENMRKADESLTQQSRCHFRRLILIPPSLKPNESIPRKPWITARRKILKSLTNLEELYDHTGEIVRHAHVLPPLLRKVDITVQLGDYEPAPLQVTRLNELRIDTSTKGCKEHPHNKESQVFHKKVRAICKDIKEVDNLSLRIPGLPTCVCSHGPRFSEDKVIKDPLPEHLSPLEKLEVVVPFACIKPKGPRESHWWGYLGWILNTPVKFERLTIAMTWVPFTITSSNPTCTSIRENMGLAYRVRDPLNPEPIPYNGMTDTLDKPLEDFIQSIFDKKPELQTFELLMSKKTQSDEDGPVQFRSVGAFRTKNKHKGKSALHFSDQVHGLVVQDACEEVFRIFSDGFVPPPPHETRTRQEVTEMFPFFDPALIAEVEEVRARVEGSVAERSARAATRGGGRSEVSLDFAPESLADAVRRQNQREATDRTDPTDLSALD</sequence>
<evidence type="ECO:0000256" key="1">
    <source>
        <dbReference type="SAM" id="MobiDB-lite"/>
    </source>
</evidence>
<dbReference type="EMBL" id="JABELV010000245">
    <property type="protein sequence ID" value="KAG7527676.1"/>
    <property type="molecule type" value="Genomic_DNA"/>
</dbReference>
<gene>
    <name evidence="2" type="ORF">FFLO_06692</name>
</gene>
<reference evidence="2" key="1">
    <citation type="submission" date="2020-04" db="EMBL/GenBank/DDBJ databases">
        <title>Analysis of mating type loci in Filobasidium floriforme.</title>
        <authorList>
            <person name="Nowrousian M."/>
        </authorList>
    </citation>
    <scope>NUCLEOTIDE SEQUENCE</scope>
    <source>
        <strain evidence="2">CBS 6242</strain>
    </source>
</reference>
<proteinExistence type="predicted"/>
<accession>A0A8K0NLW0</accession>
<evidence type="ECO:0000313" key="3">
    <source>
        <dbReference type="Proteomes" id="UP000812966"/>
    </source>
</evidence>
<organism evidence="2 3">
    <name type="scientific">Filobasidium floriforme</name>
    <dbReference type="NCBI Taxonomy" id="5210"/>
    <lineage>
        <taxon>Eukaryota</taxon>
        <taxon>Fungi</taxon>
        <taxon>Dikarya</taxon>
        <taxon>Basidiomycota</taxon>
        <taxon>Agaricomycotina</taxon>
        <taxon>Tremellomycetes</taxon>
        <taxon>Filobasidiales</taxon>
        <taxon>Filobasidiaceae</taxon>
        <taxon>Filobasidium</taxon>
    </lineage>
</organism>
<name>A0A8K0NLW0_9TREE</name>
<feature type="region of interest" description="Disordered" evidence="1">
    <location>
        <begin position="480"/>
        <end position="533"/>
    </location>
</feature>
<feature type="compositionally biased region" description="Low complexity" evidence="1">
    <location>
        <begin position="480"/>
        <end position="491"/>
    </location>
</feature>
<feature type="compositionally biased region" description="Basic and acidic residues" evidence="1">
    <location>
        <begin position="511"/>
        <end position="526"/>
    </location>
</feature>
<keyword evidence="3" id="KW-1185">Reference proteome</keyword>
<protein>
    <submittedName>
        <fullName evidence="2">Uncharacterized protein</fullName>
    </submittedName>
</protein>
<dbReference type="AlphaFoldDB" id="A0A8K0NLW0"/>
<dbReference type="Proteomes" id="UP000812966">
    <property type="component" value="Unassembled WGS sequence"/>
</dbReference>
<evidence type="ECO:0000313" key="2">
    <source>
        <dbReference type="EMBL" id="KAG7527676.1"/>
    </source>
</evidence>
<comment type="caution">
    <text evidence="2">The sequence shown here is derived from an EMBL/GenBank/DDBJ whole genome shotgun (WGS) entry which is preliminary data.</text>
</comment>